<evidence type="ECO:0000256" key="1">
    <source>
        <dbReference type="SAM" id="Phobius"/>
    </source>
</evidence>
<organism evidence="2 3">
    <name type="scientific">Microbulbifer flavimaris</name>
    <dbReference type="NCBI Taxonomy" id="1781068"/>
    <lineage>
        <taxon>Bacteria</taxon>
        <taxon>Pseudomonadati</taxon>
        <taxon>Pseudomonadota</taxon>
        <taxon>Gammaproteobacteria</taxon>
        <taxon>Cellvibrionales</taxon>
        <taxon>Microbulbiferaceae</taxon>
        <taxon>Microbulbifer</taxon>
    </lineage>
</organism>
<keyword evidence="1" id="KW-0812">Transmembrane</keyword>
<keyword evidence="3" id="KW-1185">Reference proteome</keyword>
<keyword evidence="1" id="KW-0472">Membrane</keyword>
<evidence type="ECO:0000313" key="2">
    <source>
        <dbReference type="EMBL" id="PCO06281.1"/>
    </source>
</evidence>
<feature type="transmembrane region" description="Helical" evidence="1">
    <location>
        <begin position="47"/>
        <end position="66"/>
    </location>
</feature>
<dbReference type="Proteomes" id="UP000218427">
    <property type="component" value="Unassembled WGS sequence"/>
</dbReference>
<feature type="transmembrane region" description="Helical" evidence="1">
    <location>
        <begin position="104"/>
        <end position="121"/>
    </location>
</feature>
<sequence>MPPDLIAAAATEAEWLRLWFRVMILTNLAAVFFILKKKPTGGFTARPEALAILAAFVASGVTMNWLYDWVGYVRLLGVTHLLFWTPVYFWLLGKFWRDEYSGPFRVYVFIYLVIAGASLLTDATDVIRYMLGNHQPLHLN</sequence>
<gene>
    <name evidence="2" type="ORF">AWR36_000370</name>
</gene>
<dbReference type="EMBL" id="LRFG02000001">
    <property type="protein sequence ID" value="PCO06281.1"/>
    <property type="molecule type" value="Genomic_DNA"/>
</dbReference>
<feature type="transmembrane region" description="Helical" evidence="1">
    <location>
        <begin position="18"/>
        <end position="35"/>
    </location>
</feature>
<feature type="transmembrane region" description="Helical" evidence="1">
    <location>
        <begin position="72"/>
        <end position="92"/>
    </location>
</feature>
<proteinExistence type="predicted"/>
<name>A0ABX4I1R3_9GAMM</name>
<accession>A0ABX4I1R3</accession>
<comment type="caution">
    <text evidence="2">The sequence shown here is derived from an EMBL/GenBank/DDBJ whole genome shotgun (WGS) entry which is preliminary data.</text>
</comment>
<protein>
    <submittedName>
        <fullName evidence="2">Uncharacterized protein</fullName>
    </submittedName>
</protein>
<keyword evidence="1" id="KW-1133">Transmembrane helix</keyword>
<reference evidence="2" key="1">
    <citation type="submission" date="2017-08" db="EMBL/GenBank/DDBJ databases">
        <title>Microbulbifer marisrubri sp. nov., a halophilic alphaproteobacterium isolated from marine sediment of the Yellow Sea, China.</title>
        <authorList>
            <person name="Zhang G."/>
            <person name="Xiong Q."/>
        </authorList>
    </citation>
    <scope>NUCLEOTIDE SEQUENCE [LARGE SCALE GENOMIC DNA]</scope>
    <source>
        <strain evidence="2">WRN-8</strain>
    </source>
</reference>
<evidence type="ECO:0000313" key="3">
    <source>
        <dbReference type="Proteomes" id="UP000218427"/>
    </source>
</evidence>